<feature type="compositionally biased region" description="Basic and acidic residues" evidence="1">
    <location>
        <begin position="340"/>
        <end position="351"/>
    </location>
</feature>
<evidence type="ECO:0000313" key="3">
    <source>
        <dbReference type="EMBL" id="MEE2526116.1"/>
    </source>
</evidence>
<keyword evidence="4" id="KW-1185">Reference proteome</keyword>
<dbReference type="Proteomes" id="UP001354971">
    <property type="component" value="Unassembled WGS sequence"/>
</dbReference>
<dbReference type="Gene3D" id="3.30.750.140">
    <property type="match status" value="1"/>
</dbReference>
<feature type="region of interest" description="Disordered" evidence="1">
    <location>
        <begin position="84"/>
        <end position="205"/>
    </location>
</feature>
<proteinExistence type="predicted"/>
<evidence type="ECO:0000259" key="2">
    <source>
        <dbReference type="Pfam" id="PF02120"/>
    </source>
</evidence>
<keyword evidence="3" id="KW-0966">Cell projection</keyword>
<keyword evidence="3" id="KW-0969">Cilium</keyword>
<comment type="caution">
    <text evidence="3">The sequence shown here is derived from an EMBL/GenBank/DDBJ whole genome shotgun (WGS) entry which is preliminary data.</text>
</comment>
<reference evidence="3 4" key="1">
    <citation type="submission" date="2024-01" db="EMBL/GenBank/DDBJ databases">
        <title>Hyphobacterium bacterium isolated from marine sediment.</title>
        <authorList>
            <person name="Zhao S."/>
        </authorList>
    </citation>
    <scope>NUCLEOTIDE SEQUENCE [LARGE SCALE GENOMIC DNA]</scope>
    <source>
        <strain evidence="4">HN65</strain>
    </source>
</reference>
<feature type="domain" description="Flagellar hook-length control protein-like C-terminal" evidence="2">
    <location>
        <begin position="373"/>
        <end position="448"/>
    </location>
</feature>
<feature type="compositionally biased region" description="Low complexity" evidence="1">
    <location>
        <begin position="132"/>
        <end position="159"/>
    </location>
</feature>
<dbReference type="Pfam" id="PF02120">
    <property type="entry name" value="Flg_hook"/>
    <property type="match status" value="1"/>
</dbReference>
<protein>
    <submittedName>
        <fullName evidence="3">Flagellar hook-length control protein FliK</fullName>
    </submittedName>
</protein>
<evidence type="ECO:0000256" key="1">
    <source>
        <dbReference type="SAM" id="MobiDB-lite"/>
    </source>
</evidence>
<feature type="compositionally biased region" description="Low complexity" evidence="1">
    <location>
        <begin position="84"/>
        <end position="98"/>
    </location>
</feature>
<dbReference type="InterPro" id="IPR021136">
    <property type="entry name" value="Flagellar_hook_control-like_C"/>
</dbReference>
<feature type="compositionally biased region" description="Low complexity" evidence="1">
    <location>
        <begin position="171"/>
        <end position="192"/>
    </location>
</feature>
<feature type="region of interest" description="Disordered" evidence="1">
    <location>
        <begin position="311"/>
        <end position="364"/>
    </location>
</feature>
<dbReference type="InterPro" id="IPR038610">
    <property type="entry name" value="FliK-like_C_sf"/>
</dbReference>
<dbReference type="EMBL" id="JAZDRP010000003">
    <property type="protein sequence ID" value="MEE2526116.1"/>
    <property type="molecule type" value="Genomic_DNA"/>
</dbReference>
<feature type="compositionally biased region" description="Low complexity" evidence="1">
    <location>
        <begin position="264"/>
        <end position="290"/>
    </location>
</feature>
<name>A0ABU7LQD9_9PROT</name>
<evidence type="ECO:0000313" key="4">
    <source>
        <dbReference type="Proteomes" id="UP001354971"/>
    </source>
</evidence>
<dbReference type="RefSeq" id="WP_330198775.1">
    <property type="nucleotide sequence ID" value="NZ_JAZDRP010000003.1"/>
</dbReference>
<accession>A0ABU7LQD9</accession>
<organism evidence="3 4">
    <name type="scientific">Hyphobacterium lacteum</name>
    <dbReference type="NCBI Taxonomy" id="3116575"/>
    <lineage>
        <taxon>Bacteria</taxon>
        <taxon>Pseudomonadati</taxon>
        <taxon>Pseudomonadota</taxon>
        <taxon>Alphaproteobacteria</taxon>
        <taxon>Maricaulales</taxon>
        <taxon>Maricaulaceae</taxon>
        <taxon>Hyphobacterium</taxon>
    </lineage>
</organism>
<sequence>MDALFAILSGQTSASGTGKSAGQPAAAGGFDALLASITEANGAIQPVVPVTYRQGQNADATPFDLTAPAPQTAETGSVLASLTAATTTSSPSPTTGLVNTGAPDLPPDTISAGSGSMAVEPSGERADGSAATTVTDTTETVPPLTGQAPTAMPGTGPAADHIDVASSTTEPGAPRPARQMPQPQQGGVPVQPASGLSHRAAAPSGAGIEPDAAVAVTAVNGQLATAAMSAPEIMAAASPDAGVQGRRAGNAGDFEPLTRAAPGAKAATTPQLPAQTANAQPSPATPATPQGPSVQLTPPEQAVEALLGKSSFDKGGQTPIHIETPPPAPESEGETVELSQARHAEASRAAERPGTAAGTARFTPANAGTLAAQIASRFQNGERRFEIRMDPPELGRVEVKMHVSHDNRVHAVLSADRPETLQDMRQHIRELERALADAGLELAGDGLSFELSQDRDENDGNSSSSNGFSELAFAENAAGDVVAAALPRELYGFQLARSSSVDVRL</sequence>
<dbReference type="CDD" id="cd17470">
    <property type="entry name" value="T3SS_Flik_C"/>
    <property type="match status" value="1"/>
</dbReference>
<feature type="region of interest" description="Disordered" evidence="1">
    <location>
        <begin position="262"/>
        <end position="296"/>
    </location>
</feature>
<keyword evidence="3" id="KW-0282">Flagellum</keyword>
<gene>
    <name evidence="3" type="ORF">V0U79_07035</name>
</gene>